<reference evidence="2" key="1">
    <citation type="submission" date="2017-03" db="EMBL/GenBank/DDBJ databases">
        <title>Full genome sequence of a non-lethal Shewanella isolate that potentiates virulence of Vibio parahaemolyticus causing acute hepatopancreatic necrosis disease (AHPND) in shrimp.</title>
        <authorList>
            <person name="Prachumwat A."/>
            <person name="Sritunyalucksana K."/>
        </authorList>
    </citation>
    <scope>NUCLEOTIDE SEQUENCE [LARGE SCALE GENOMIC DNA]</scope>
    <source>
        <strain evidence="2">TH2012</strain>
    </source>
</reference>
<organism evidence="1 2">
    <name type="scientific">Shewanella khirikhana</name>
    <dbReference type="NCBI Taxonomy" id="1965282"/>
    <lineage>
        <taxon>Bacteria</taxon>
        <taxon>Pseudomonadati</taxon>
        <taxon>Pseudomonadota</taxon>
        <taxon>Gammaproteobacteria</taxon>
        <taxon>Alteromonadales</taxon>
        <taxon>Shewanellaceae</taxon>
        <taxon>Shewanella</taxon>
    </lineage>
</organism>
<accession>A0ABN5TSL9</accession>
<evidence type="ECO:0000313" key="1">
    <source>
        <dbReference type="EMBL" id="AZQ09267.1"/>
    </source>
</evidence>
<evidence type="ECO:0000313" key="2">
    <source>
        <dbReference type="Proteomes" id="UP000278437"/>
    </source>
</evidence>
<proteinExistence type="predicted"/>
<dbReference type="Proteomes" id="UP000278437">
    <property type="component" value="Chromosome"/>
</dbReference>
<dbReference type="Gene3D" id="3.40.190.10">
    <property type="entry name" value="Periplasmic binding protein-like II"/>
    <property type="match status" value="1"/>
</dbReference>
<name>A0ABN5TSL9_9GAMM</name>
<dbReference type="SUPFAM" id="SSF53850">
    <property type="entry name" value="Periplasmic binding protein-like II"/>
    <property type="match status" value="1"/>
</dbReference>
<keyword evidence="2" id="KW-1185">Reference proteome</keyword>
<dbReference type="RefSeq" id="WP_126165754.1">
    <property type="nucleotide sequence ID" value="NZ_CP020373.1"/>
</dbReference>
<dbReference type="EMBL" id="CP020373">
    <property type="protein sequence ID" value="AZQ09267.1"/>
    <property type="molecule type" value="Genomic_DNA"/>
</dbReference>
<sequence>MKLLTHIMIAWLVAAPARGDDSLYVVVNAGSKVEQLSHHELVDIFMGRYDTFPNGDEVTVFDNASDEALREEFYRQLVDRSLAQVNAYWARLQFSGRVTQPQEVDSDEALAEKMQSTPSGITFVRGSELNQSLKVVHKFDP</sequence>
<protein>
    <recommendedName>
        <fullName evidence="3">Phosphate ABC transporter substrate-binding protein</fullName>
    </recommendedName>
</protein>
<gene>
    <name evidence="1" type="ORF">STH12_00115</name>
</gene>
<evidence type="ECO:0008006" key="3">
    <source>
        <dbReference type="Google" id="ProtNLM"/>
    </source>
</evidence>